<dbReference type="Pfam" id="PF04263">
    <property type="entry name" value="TPK_catalytic"/>
    <property type="match status" value="1"/>
</dbReference>
<dbReference type="InterPro" id="IPR006282">
    <property type="entry name" value="Thi_PPkinase"/>
</dbReference>
<dbReference type="SFLD" id="SFLDS00003">
    <property type="entry name" value="Haloacid_Dehalogenase"/>
    <property type="match status" value="1"/>
</dbReference>
<evidence type="ECO:0000313" key="7">
    <source>
        <dbReference type="EMBL" id="EFL43710.1"/>
    </source>
</evidence>
<feature type="domain" description="Thiamin pyrophosphokinase thiamin-binding" evidence="6">
    <location>
        <begin position="390"/>
        <end position="457"/>
    </location>
</feature>
<dbReference type="InterPro" id="IPR036412">
    <property type="entry name" value="HAD-like_sf"/>
</dbReference>
<dbReference type="PANTHER" id="PTHR41299:SF1">
    <property type="entry name" value="THIAMINE PYROPHOSPHOKINASE"/>
    <property type="match status" value="1"/>
</dbReference>
<dbReference type="EMBL" id="AEDQ01000030">
    <property type="protein sequence ID" value="EFL43710.1"/>
    <property type="molecule type" value="Genomic_DNA"/>
</dbReference>
<dbReference type="Pfam" id="PF04265">
    <property type="entry name" value="TPK_B1_binding"/>
    <property type="match status" value="1"/>
</dbReference>
<dbReference type="SFLD" id="SFLDG01129">
    <property type="entry name" value="C1.5:_HAD__Beta-PGM__Phosphata"/>
    <property type="match status" value="1"/>
</dbReference>
<dbReference type="NCBIfam" id="TIGR01378">
    <property type="entry name" value="thi_PPkinase"/>
    <property type="match status" value="1"/>
</dbReference>
<keyword evidence="2" id="KW-0547">Nucleotide-binding</keyword>
<dbReference type="Pfam" id="PF13419">
    <property type="entry name" value="HAD_2"/>
    <property type="match status" value="1"/>
</dbReference>
<proteinExistence type="predicted"/>
<keyword evidence="3" id="KW-0418">Kinase</keyword>
<keyword evidence="8" id="KW-1185">Reference proteome</keyword>
<protein>
    <recommendedName>
        <fullName evidence="5">Thiamine diphosphokinase</fullName>
        <ecNumber evidence="5">2.7.6.2</ecNumber>
    </recommendedName>
</protein>
<evidence type="ECO:0000259" key="6">
    <source>
        <dbReference type="SMART" id="SM00983"/>
    </source>
</evidence>
<evidence type="ECO:0000256" key="4">
    <source>
        <dbReference type="ARBA" id="ARBA00022840"/>
    </source>
</evidence>
<evidence type="ECO:0000256" key="5">
    <source>
        <dbReference type="NCBIfam" id="TIGR01378"/>
    </source>
</evidence>
<dbReference type="InterPro" id="IPR007371">
    <property type="entry name" value="TPK_catalytic"/>
</dbReference>
<dbReference type="InterPro" id="IPR023198">
    <property type="entry name" value="PGP-like_dom2"/>
</dbReference>
<dbReference type="RefSeq" id="WP_006304573.1">
    <property type="nucleotide sequence ID" value="NZ_AEDQ01000030.1"/>
</dbReference>
<dbReference type="CDD" id="cd07505">
    <property type="entry name" value="HAD_BPGM-like"/>
    <property type="match status" value="1"/>
</dbReference>
<dbReference type="SUPFAM" id="SSF63862">
    <property type="entry name" value="Thiamin pyrophosphokinase, substrate-binding domain"/>
    <property type="match status" value="1"/>
</dbReference>
<dbReference type="SUPFAM" id="SSF56784">
    <property type="entry name" value="HAD-like"/>
    <property type="match status" value="1"/>
</dbReference>
<dbReference type="Gene3D" id="3.40.50.10240">
    <property type="entry name" value="Thiamin pyrophosphokinase, catalytic domain"/>
    <property type="match status" value="1"/>
</dbReference>
<dbReference type="InterPro" id="IPR036759">
    <property type="entry name" value="TPK_catalytic_sf"/>
</dbReference>
<dbReference type="CDD" id="cd07995">
    <property type="entry name" value="TPK"/>
    <property type="match status" value="1"/>
</dbReference>
<evidence type="ECO:0000256" key="3">
    <source>
        <dbReference type="ARBA" id="ARBA00022777"/>
    </source>
</evidence>
<dbReference type="NCBIfam" id="TIGR01509">
    <property type="entry name" value="HAD-SF-IA-v3"/>
    <property type="match status" value="1"/>
</dbReference>
<keyword evidence="4" id="KW-0067">ATP-binding</keyword>
<dbReference type="EC" id="2.7.6.2" evidence="5"/>
<dbReference type="InterPro" id="IPR023214">
    <property type="entry name" value="HAD_sf"/>
</dbReference>
<organism evidence="7 8">
    <name type="scientific">Fannyhessea vaginae PB189-T1-4</name>
    <dbReference type="NCBI Taxonomy" id="866774"/>
    <lineage>
        <taxon>Bacteria</taxon>
        <taxon>Bacillati</taxon>
        <taxon>Actinomycetota</taxon>
        <taxon>Coriobacteriia</taxon>
        <taxon>Coriobacteriales</taxon>
        <taxon>Atopobiaceae</taxon>
        <taxon>Fannyhessea</taxon>
    </lineage>
</organism>
<keyword evidence="1 7" id="KW-0808">Transferase</keyword>
<comment type="caution">
    <text evidence="7">The sequence shown here is derived from an EMBL/GenBank/DDBJ whole genome shotgun (WGS) entry which is preliminary data.</text>
</comment>
<dbReference type="Gene3D" id="1.10.150.240">
    <property type="entry name" value="Putative phosphatase, domain 2"/>
    <property type="match status" value="1"/>
</dbReference>
<dbReference type="InterPro" id="IPR036371">
    <property type="entry name" value="TPK_B1-bd_sf"/>
</dbReference>
<dbReference type="GO" id="GO:0004788">
    <property type="term" value="F:thiamine diphosphokinase activity"/>
    <property type="evidence" value="ECO:0007669"/>
    <property type="project" value="UniProtKB-EC"/>
</dbReference>
<reference evidence="7 8" key="1">
    <citation type="submission" date="2010-08" db="EMBL/GenBank/DDBJ databases">
        <authorList>
            <person name="Durkin A.S."/>
            <person name="Madupu R."/>
            <person name="Torralba M."/>
            <person name="Gillis M."/>
            <person name="Methe B."/>
            <person name="Sutton G."/>
            <person name="Nelson K.E."/>
        </authorList>
    </citation>
    <scope>NUCLEOTIDE SEQUENCE [LARGE SCALE GENOMIC DNA]</scope>
    <source>
        <strain evidence="7 8">PB189-T1-4</strain>
    </source>
</reference>
<evidence type="ECO:0000313" key="8">
    <source>
        <dbReference type="Proteomes" id="UP000004431"/>
    </source>
</evidence>
<dbReference type="PANTHER" id="PTHR41299">
    <property type="entry name" value="THIAMINE PYROPHOSPHOKINASE"/>
    <property type="match status" value="1"/>
</dbReference>
<accession>A0ABP2J3F0</accession>
<dbReference type="Gene3D" id="3.40.50.1000">
    <property type="entry name" value="HAD superfamily/HAD-like"/>
    <property type="match status" value="1"/>
</dbReference>
<dbReference type="InterPro" id="IPR053149">
    <property type="entry name" value="TPK"/>
</dbReference>
<dbReference type="InterPro" id="IPR007373">
    <property type="entry name" value="Thiamin_PyroPKinase_B1-bd"/>
</dbReference>
<dbReference type="InterPro" id="IPR041492">
    <property type="entry name" value="HAD_2"/>
</dbReference>
<evidence type="ECO:0000256" key="1">
    <source>
        <dbReference type="ARBA" id="ARBA00022679"/>
    </source>
</evidence>
<sequence length="462" mass="50649">MAITGAIFDCDGTLLDSMAMWRNATKRLLALYGVTLTPQIFEAIEPLALDETCEYIHTHFHGGTSGEDVMNTFADIVQDGYIRCPGPIAGIVTLLEDLRAHGVKMAVASSTSQGNLNFALEHFGLMKYFEKTFSTGGSIRSKEYPDIWMLAQEFLGTDPNSTWVFEDTPFGVREGRRAGLHTVCLFDPRMQRDFSTCASYADFMISHYSELSYERLNAWNAPVPPMSDRAESNTATHIAECDNVYHALIVGGSPEKPTRSCVTQLAREADLIIACDGGADVLYDAQITPDIFCGDSDSVSEAAATWAHEHAAQSIDLPVEKDMTDLACAIEQARAKAQAAHKTLHLTLCAVSGGRPDHALGVIGLLSTASHYCPRVVENTFEMRVLDSRGRQHWQFTKDDIGRTVSVLALSSATTLSESGFHWNINHEQLGFLNDRGVSNVVDTPYAEVTVHSGRAVVYKLL</sequence>
<dbReference type="Proteomes" id="UP000004431">
    <property type="component" value="Unassembled WGS sequence"/>
</dbReference>
<gene>
    <name evidence="7" type="ORF">HMPREF9248_0191</name>
</gene>
<dbReference type="SMART" id="SM00983">
    <property type="entry name" value="TPK_B1_binding"/>
    <property type="match status" value="1"/>
</dbReference>
<evidence type="ECO:0000256" key="2">
    <source>
        <dbReference type="ARBA" id="ARBA00022741"/>
    </source>
</evidence>
<name>A0ABP2J3F0_9ACTN</name>
<dbReference type="InterPro" id="IPR006439">
    <property type="entry name" value="HAD-SF_hydro_IA"/>
</dbReference>
<dbReference type="SUPFAM" id="SSF63999">
    <property type="entry name" value="Thiamin pyrophosphokinase, catalytic domain"/>
    <property type="match status" value="1"/>
</dbReference>